<name>A0AAW1QC30_9CHLO</name>
<evidence type="ECO:0000256" key="4">
    <source>
        <dbReference type="ARBA" id="ARBA00022737"/>
    </source>
</evidence>
<dbReference type="GO" id="GO:0003682">
    <property type="term" value="F:chromatin binding"/>
    <property type="evidence" value="ECO:0007669"/>
    <property type="project" value="TreeGrafter"/>
</dbReference>
<evidence type="ECO:0000256" key="5">
    <source>
        <dbReference type="ARBA" id="ARBA00023242"/>
    </source>
</evidence>
<evidence type="ECO:0000256" key="3">
    <source>
        <dbReference type="ARBA" id="ARBA00022574"/>
    </source>
</evidence>
<keyword evidence="4" id="KW-0677">Repeat</keyword>
<reference evidence="7 8" key="1">
    <citation type="journal article" date="2024" name="Nat. Commun.">
        <title>Phylogenomics reveals the evolutionary origins of lichenization in chlorophyte algae.</title>
        <authorList>
            <person name="Puginier C."/>
            <person name="Libourel C."/>
            <person name="Otte J."/>
            <person name="Skaloud P."/>
            <person name="Haon M."/>
            <person name="Grisel S."/>
            <person name="Petersen M."/>
            <person name="Berrin J.G."/>
            <person name="Delaux P.M."/>
            <person name="Dal Grande F."/>
            <person name="Keller J."/>
        </authorList>
    </citation>
    <scope>NUCLEOTIDE SEQUENCE [LARGE SCALE GENOMIC DNA]</scope>
    <source>
        <strain evidence="7 8">SAG 2145</strain>
    </source>
</reference>
<dbReference type="PROSITE" id="PS50294">
    <property type="entry name" value="WD_REPEATS_REGION"/>
    <property type="match status" value="1"/>
</dbReference>
<dbReference type="EMBL" id="JALJOS010000054">
    <property type="protein sequence ID" value="KAK9818791.1"/>
    <property type="molecule type" value="Genomic_DNA"/>
</dbReference>
<dbReference type="Gene3D" id="2.130.10.10">
    <property type="entry name" value="YVTN repeat-like/Quinoprotein amine dehydrogenase"/>
    <property type="match status" value="2"/>
</dbReference>
<keyword evidence="5" id="KW-0539">Nucleus</keyword>
<comment type="caution">
    <text evidence="7">The sequence shown here is derived from an EMBL/GenBank/DDBJ whole genome shotgun (WGS) entry which is preliminary data.</text>
</comment>
<sequence>MELNEHVVRCMGLARVFKDNVGSINSLDFHRKDDLMITADTDDGIRLYNTSSGTQQKMVHSKKYGACHITFTHHANSVLHASTKGGHALRNLSLHDNRYLRYFQGHEASVTSLSMSPRSDAFISASEDGQMRLWDLRANQCQGFLACPPGPCCTFDEQGLVFAVAVHSGVIKLFDARNCAAGPFTTFTVPQEINKPATFRHVRFSLDGKWLAASVEGRLYMLDAFEGHVKATMHTGMPEGSSAPEPTFSPDSKFLLSGCEDKAIRIWSTQNGQEVAAWRGHAGIPTALKWAPQKVLVASACAVLGMWLPDFEKLGMATNIPPPGHPQR</sequence>
<evidence type="ECO:0000256" key="1">
    <source>
        <dbReference type="ARBA" id="ARBA00004123"/>
    </source>
</evidence>
<feature type="repeat" description="WD" evidence="6">
    <location>
        <begin position="17"/>
        <end position="58"/>
    </location>
</feature>
<dbReference type="Pfam" id="PF00400">
    <property type="entry name" value="WD40"/>
    <property type="match status" value="3"/>
</dbReference>
<dbReference type="GO" id="GO:0048188">
    <property type="term" value="C:Set1C/COMPASS complex"/>
    <property type="evidence" value="ECO:0007669"/>
    <property type="project" value="TreeGrafter"/>
</dbReference>
<keyword evidence="3 6" id="KW-0853">WD repeat</keyword>
<protein>
    <submittedName>
        <fullName evidence="7">Uncharacterized protein</fullName>
    </submittedName>
</protein>
<organism evidence="7 8">
    <name type="scientific">Apatococcus lobatus</name>
    <dbReference type="NCBI Taxonomy" id="904363"/>
    <lineage>
        <taxon>Eukaryota</taxon>
        <taxon>Viridiplantae</taxon>
        <taxon>Chlorophyta</taxon>
        <taxon>core chlorophytes</taxon>
        <taxon>Trebouxiophyceae</taxon>
        <taxon>Chlorellales</taxon>
        <taxon>Chlorellaceae</taxon>
        <taxon>Apatococcus</taxon>
    </lineage>
</organism>
<accession>A0AAW1QC30</accession>
<evidence type="ECO:0000313" key="8">
    <source>
        <dbReference type="Proteomes" id="UP001438707"/>
    </source>
</evidence>
<evidence type="ECO:0000313" key="7">
    <source>
        <dbReference type="EMBL" id="KAK9818791.1"/>
    </source>
</evidence>
<dbReference type="AlphaFoldDB" id="A0AAW1QC30"/>
<evidence type="ECO:0000256" key="6">
    <source>
        <dbReference type="PROSITE-ProRule" id="PRU00221"/>
    </source>
</evidence>
<dbReference type="InterPro" id="IPR001680">
    <property type="entry name" value="WD40_rpt"/>
</dbReference>
<evidence type="ECO:0000256" key="2">
    <source>
        <dbReference type="ARBA" id="ARBA00005616"/>
    </source>
</evidence>
<dbReference type="GO" id="GO:0016070">
    <property type="term" value="P:RNA metabolic process"/>
    <property type="evidence" value="ECO:0007669"/>
    <property type="project" value="UniProtKB-ARBA"/>
</dbReference>
<gene>
    <name evidence="7" type="ORF">WJX74_000004</name>
</gene>
<dbReference type="PROSITE" id="PS50082">
    <property type="entry name" value="WD_REPEATS_2"/>
    <property type="match status" value="3"/>
</dbReference>
<feature type="repeat" description="WD" evidence="6">
    <location>
        <begin position="248"/>
        <end position="277"/>
    </location>
</feature>
<dbReference type="InterPro" id="IPR036322">
    <property type="entry name" value="WD40_repeat_dom_sf"/>
</dbReference>
<comment type="subcellular location">
    <subcellularLocation>
        <location evidence="1">Nucleus</location>
    </subcellularLocation>
</comment>
<dbReference type="PANTHER" id="PTHR19861:SF0">
    <property type="entry name" value="WD REPEAT-CONTAINING PROTEIN 82"/>
    <property type="match status" value="1"/>
</dbReference>
<feature type="repeat" description="WD" evidence="6">
    <location>
        <begin position="103"/>
        <end position="144"/>
    </location>
</feature>
<dbReference type="PANTHER" id="PTHR19861">
    <property type="entry name" value="WD40 REPEAT PROTEIN SWD2"/>
    <property type="match status" value="1"/>
</dbReference>
<dbReference type="InterPro" id="IPR037867">
    <property type="entry name" value="Swd2/WDR82"/>
</dbReference>
<keyword evidence="8" id="KW-1185">Reference proteome</keyword>
<proteinExistence type="inferred from homology"/>
<dbReference type="Proteomes" id="UP001438707">
    <property type="component" value="Unassembled WGS sequence"/>
</dbReference>
<dbReference type="InterPro" id="IPR015943">
    <property type="entry name" value="WD40/YVTN_repeat-like_dom_sf"/>
</dbReference>
<dbReference type="SUPFAM" id="SSF50978">
    <property type="entry name" value="WD40 repeat-like"/>
    <property type="match status" value="1"/>
</dbReference>
<comment type="similarity">
    <text evidence="2">Belongs to the WD repeat SWD2 family.</text>
</comment>
<dbReference type="SMART" id="SM00320">
    <property type="entry name" value="WD40"/>
    <property type="match status" value="6"/>
</dbReference>